<feature type="domain" description="Methyltransferase type 11" evidence="1">
    <location>
        <begin position="39"/>
        <end position="134"/>
    </location>
</feature>
<dbReference type="AlphaFoldDB" id="A0A5D4SNP6"/>
<evidence type="ECO:0000259" key="1">
    <source>
        <dbReference type="Pfam" id="PF08241"/>
    </source>
</evidence>
<keyword evidence="2" id="KW-0808">Transferase</keyword>
<dbReference type="Proteomes" id="UP000323732">
    <property type="component" value="Unassembled WGS sequence"/>
</dbReference>
<dbReference type="GO" id="GO:0032259">
    <property type="term" value="P:methylation"/>
    <property type="evidence" value="ECO:0007669"/>
    <property type="project" value="UniProtKB-KW"/>
</dbReference>
<accession>A0A5D4SNP6</accession>
<dbReference type="SUPFAM" id="SSF53335">
    <property type="entry name" value="S-adenosyl-L-methionine-dependent methyltransferases"/>
    <property type="match status" value="1"/>
</dbReference>
<dbReference type="EMBL" id="VTES01000003">
    <property type="protein sequence ID" value="TYS63722.1"/>
    <property type="molecule type" value="Genomic_DNA"/>
</dbReference>
<protein>
    <submittedName>
        <fullName evidence="2">Class I SAM-dependent methyltransferase</fullName>
    </submittedName>
</protein>
<dbReference type="CDD" id="cd02440">
    <property type="entry name" value="AdoMet_MTases"/>
    <property type="match status" value="1"/>
</dbReference>
<evidence type="ECO:0000313" key="3">
    <source>
        <dbReference type="Proteomes" id="UP000323732"/>
    </source>
</evidence>
<dbReference type="Pfam" id="PF08241">
    <property type="entry name" value="Methyltransf_11"/>
    <property type="match status" value="1"/>
</dbReference>
<sequence length="257" mass="28996">MPINFHDKTNRDTYSSRKADSTWIKTVGEEIDLRGKSVLDIGCGGGIYSRALADMGASHVKGLDFSRELLEAADRASDGYPQIEFVHGNAYETGLEGDAYDMVLERAVIHHLDRLPDAFAECFRVLRPGGFCLIQDRTPEDCLLPGSRTHIRGFFFEKFPELAEKEISRRYNSLAVQSALEEAGFSSVKEISLWEVRKTYSDISGLRHDLLERTGRSILHELNDSELAELVEHIESRLTDAGKITEQDCWTIWLAVK</sequence>
<dbReference type="RefSeq" id="WP_094768503.1">
    <property type="nucleotide sequence ID" value="NZ_JAHXNN010000006.1"/>
</dbReference>
<evidence type="ECO:0000313" key="2">
    <source>
        <dbReference type="EMBL" id="TYS63722.1"/>
    </source>
</evidence>
<name>A0A5D4SNP6_9BACI</name>
<comment type="caution">
    <text evidence="2">The sequence shown here is derived from an EMBL/GenBank/DDBJ whole genome shotgun (WGS) entry which is preliminary data.</text>
</comment>
<dbReference type="GO" id="GO:0008757">
    <property type="term" value="F:S-adenosylmethionine-dependent methyltransferase activity"/>
    <property type="evidence" value="ECO:0007669"/>
    <property type="project" value="InterPro"/>
</dbReference>
<gene>
    <name evidence="2" type="ORF">FZD47_09375</name>
</gene>
<keyword evidence="2" id="KW-0489">Methyltransferase</keyword>
<dbReference type="InterPro" id="IPR029063">
    <property type="entry name" value="SAM-dependent_MTases_sf"/>
</dbReference>
<reference evidence="2 3" key="1">
    <citation type="submission" date="2019-08" db="EMBL/GenBank/DDBJ databases">
        <title>Bacillus genomes from the desert of Cuatro Cienegas, Coahuila.</title>
        <authorList>
            <person name="Olmedo-Alvarez G."/>
        </authorList>
    </citation>
    <scope>NUCLEOTIDE SEQUENCE [LARGE SCALE GENOMIC DNA]</scope>
    <source>
        <strain evidence="2 3">CH37_1T</strain>
    </source>
</reference>
<proteinExistence type="predicted"/>
<organism evidence="2 3">
    <name type="scientific">Bacillus infantis</name>
    <dbReference type="NCBI Taxonomy" id="324767"/>
    <lineage>
        <taxon>Bacteria</taxon>
        <taxon>Bacillati</taxon>
        <taxon>Bacillota</taxon>
        <taxon>Bacilli</taxon>
        <taxon>Bacillales</taxon>
        <taxon>Bacillaceae</taxon>
        <taxon>Bacillus</taxon>
    </lineage>
</organism>
<dbReference type="PANTHER" id="PTHR43591">
    <property type="entry name" value="METHYLTRANSFERASE"/>
    <property type="match status" value="1"/>
</dbReference>
<dbReference type="Gene3D" id="3.40.50.150">
    <property type="entry name" value="Vaccinia Virus protein VP39"/>
    <property type="match status" value="1"/>
</dbReference>
<dbReference type="InterPro" id="IPR013216">
    <property type="entry name" value="Methyltransf_11"/>
</dbReference>